<evidence type="ECO:0000313" key="3">
    <source>
        <dbReference type="Proteomes" id="UP000239156"/>
    </source>
</evidence>
<dbReference type="InterPro" id="IPR054559">
    <property type="entry name" value="PSMD12-CSN4-like_N"/>
</dbReference>
<dbReference type="AlphaFoldDB" id="A0A2S4V8B3"/>
<feature type="non-terminal residue" evidence="2">
    <location>
        <position position="266"/>
    </location>
</feature>
<evidence type="ECO:0000259" key="1">
    <source>
        <dbReference type="Pfam" id="PF22241"/>
    </source>
</evidence>
<dbReference type="PANTHER" id="PTHR10855">
    <property type="entry name" value="26S PROTEASOME NON-ATPASE REGULATORY SUBUNIT 12/COP9 SIGNALOSOME COMPLEX SUBUNIT 4"/>
    <property type="match status" value="1"/>
</dbReference>
<name>A0A2S4V8B3_9BASI</name>
<proteinExistence type="predicted"/>
<organism evidence="2 3">
    <name type="scientific">Puccinia striiformis</name>
    <dbReference type="NCBI Taxonomy" id="27350"/>
    <lineage>
        <taxon>Eukaryota</taxon>
        <taxon>Fungi</taxon>
        <taxon>Dikarya</taxon>
        <taxon>Basidiomycota</taxon>
        <taxon>Pucciniomycotina</taxon>
        <taxon>Pucciniomycetes</taxon>
        <taxon>Pucciniales</taxon>
        <taxon>Pucciniaceae</taxon>
        <taxon>Puccinia</taxon>
    </lineage>
</organism>
<dbReference type="Proteomes" id="UP000239156">
    <property type="component" value="Unassembled WGS sequence"/>
</dbReference>
<comment type="caution">
    <text evidence="2">The sequence shown here is derived from an EMBL/GenBank/DDBJ whole genome shotgun (WGS) entry which is preliminary data.</text>
</comment>
<feature type="domain" description="PSMD12/CSN4-like N-terminal" evidence="1">
    <location>
        <begin position="37"/>
        <end position="251"/>
    </location>
</feature>
<dbReference type="VEuPathDB" id="FungiDB:PSHT_04212"/>
<dbReference type="VEuPathDB" id="FungiDB:PSTT_09439"/>
<protein>
    <recommendedName>
        <fullName evidence="1">PSMD12/CSN4-like N-terminal domain-containing protein</fullName>
    </recommendedName>
</protein>
<accession>A0A2S4V8B3</accession>
<sequence length="266" mass="30637">MAEATTRKQEQDFTKEVDELIPQVDTLVKGGNIQQGLDKLLALEKQTRNASDLSSTSRLLLHIVTIVYDSKDIPGLCLQVHQLARKHGQLRQATTTMVEKVMTFLDQLDQENKINLINSLREVTDGKIYLEVQRARLTKQLAQIREAEGATGTANDLMQELQVETFGSMERREKMDFILEQMRLLRIQQDWEKLAIVSKKINSKWLAEPENEDLKLRFYALMITYASKLSRYLDLCKYYRSIHESKSIKADPSKSLAALRNAVYFV</sequence>
<dbReference type="Pfam" id="PF22241">
    <property type="entry name" value="PSMD12-CSN4_N"/>
    <property type="match status" value="1"/>
</dbReference>
<gene>
    <name evidence="2" type="ORF">PSTT_09439</name>
</gene>
<dbReference type="InterPro" id="IPR040134">
    <property type="entry name" value="PSMD12/CSN4"/>
</dbReference>
<keyword evidence="3" id="KW-1185">Reference proteome</keyword>
<dbReference type="GO" id="GO:0008541">
    <property type="term" value="C:proteasome regulatory particle, lid subcomplex"/>
    <property type="evidence" value="ECO:0007669"/>
    <property type="project" value="TreeGrafter"/>
</dbReference>
<dbReference type="EMBL" id="PKSL01000095">
    <property type="protein sequence ID" value="POW05695.1"/>
    <property type="molecule type" value="Genomic_DNA"/>
</dbReference>
<evidence type="ECO:0000313" key="2">
    <source>
        <dbReference type="EMBL" id="POW05695.1"/>
    </source>
</evidence>
<dbReference type="GO" id="GO:0005737">
    <property type="term" value="C:cytoplasm"/>
    <property type="evidence" value="ECO:0007669"/>
    <property type="project" value="TreeGrafter"/>
</dbReference>
<reference evidence="2" key="1">
    <citation type="submission" date="2017-12" db="EMBL/GenBank/DDBJ databases">
        <title>Gene loss provides genomic basis for host adaptation in cereal stripe rust fungi.</title>
        <authorList>
            <person name="Xia C."/>
        </authorList>
    </citation>
    <scope>NUCLEOTIDE SEQUENCE [LARGE SCALE GENOMIC DNA]</scope>
    <source>
        <strain evidence="2">93-210</strain>
    </source>
</reference>
<dbReference type="PANTHER" id="PTHR10855:SF1">
    <property type="entry name" value="26S PROTEASOME NON-ATPASE REGULATORY SUBUNIT 12"/>
    <property type="match status" value="1"/>
</dbReference>